<organism evidence="1 2">
    <name type="scientific">Lacinutrix neustonica</name>
    <dbReference type="NCBI Taxonomy" id="2980107"/>
    <lineage>
        <taxon>Bacteria</taxon>
        <taxon>Pseudomonadati</taxon>
        <taxon>Bacteroidota</taxon>
        <taxon>Flavobacteriia</taxon>
        <taxon>Flavobacteriales</taxon>
        <taxon>Flavobacteriaceae</taxon>
        <taxon>Lacinutrix</taxon>
    </lineage>
</organism>
<dbReference type="RefSeq" id="WP_267676980.1">
    <property type="nucleotide sequence ID" value="NZ_CP113088.1"/>
</dbReference>
<keyword evidence="2" id="KW-1185">Reference proteome</keyword>
<protein>
    <submittedName>
        <fullName evidence="1">Nuclear transport factor 2 family protein</fullName>
    </submittedName>
</protein>
<dbReference type="KEGG" id="lnu:N7U66_01230"/>
<reference evidence="1" key="1">
    <citation type="submission" date="2022-11" db="EMBL/GenBank/DDBJ databases">
        <title>Lacinutrix neustonica HL-RS19T sp. nov., isolated from the surface microlayer sample of brackish Lake Shihwa.</title>
        <authorList>
            <person name="Choi J.Y."/>
            <person name="Hwang C.Y."/>
        </authorList>
    </citation>
    <scope>NUCLEOTIDE SEQUENCE</scope>
    <source>
        <strain evidence="1">HL-RS19</strain>
    </source>
</reference>
<gene>
    <name evidence="1" type="ORF">N7U66_01230</name>
</gene>
<evidence type="ECO:0000313" key="2">
    <source>
        <dbReference type="Proteomes" id="UP001164705"/>
    </source>
</evidence>
<dbReference type="AlphaFoldDB" id="A0A9E8MXJ4"/>
<dbReference type="Proteomes" id="UP001164705">
    <property type="component" value="Chromosome"/>
</dbReference>
<proteinExistence type="predicted"/>
<dbReference type="EMBL" id="CP113088">
    <property type="protein sequence ID" value="WAC02382.1"/>
    <property type="molecule type" value="Genomic_DNA"/>
</dbReference>
<dbReference type="InterPro" id="IPR032710">
    <property type="entry name" value="NTF2-like_dom_sf"/>
</dbReference>
<accession>A0A9E8MXJ4</accession>
<evidence type="ECO:0000313" key="1">
    <source>
        <dbReference type="EMBL" id="WAC02382.1"/>
    </source>
</evidence>
<dbReference type="SUPFAM" id="SSF54427">
    <property type="entry name" value="NTF2-like"/>
    <property type="match status" value="1"/>
</dbReference>
<sequence>MSAKEIVKAFYSLDLAKEDTAIDMIHKGCVMHWSSSKGFTELNYNEISDMLLSVRQSFLSFKYKLSHLLEDGNTVTAGYTIYTTSIETPHKEDALAHFISIWEVKNKKLYKCWEISQLVDDNPKGISSFSEIKI</sequence>
<dbReference type="Gene3D" id="3.10.450.50">
    <property type="match status" value="1"/>
</dbReference>
<name>A0A9E8MXJ4_9FLAO</name>